<dbReference type="InterPro" id="IPR009799">
    <property type="entry name" value="EthD_dom"/>
</dbReference>
<evidence type="ECO:0000313" key="3">
    <source>
        <dbReference type="Proteomes" id="UP000238220"/>
    </source>
</evidence>
<sequence length="237" mass="26097">MEKLIYTLWKPEGQAMADFAAALRGPLAAQLLQAGVRHAQLNIDDADAAPAAGVRQVATAPLPDALLQLWMDSAIALRRRPIDALVAAAAARHDAYLVTESQPLRNERHAPAPGQRTYGFAQIALLKKPQRLGYEQWLEIWHDSHTPVAIETQSTFEYRQNVVVRALTPGARPYDAIVEECFPPEAMSDPQAFFDAAGDAEKFQRNLDRMMASVGRFLDLGTIDVLATSQYHLSPGL</sequence>
<dbReference type="InterPro" id="IPR011008">
    <property type="entry name" value="Dimeric_a/b-barrel"/>
</dbReference>
<proteinExistence type="predicted"/>
<dbReference type="OrthoDB" id="9015064at2"/>
<dbReference type="Gene3D" id="3.30.70.100">
    <property type="match status" value="1"/>
</dbReference>
<keyword evidence="3" id="KW-1185">Reference proteome</keyword>
<dbReference type="Proteomes" id="UP000238220">
    <property type="component" value="Unassembled WGS sequence"/>
</dbReference>
<reference evidence="2 3" key="1">
    <citation type="submission" date="2018-02" db="EMBL/GenBank/DDBJ databases">
        <title>Genome sequencing of Solimonas sp. HR-BB.</title>
        <authorList>
            <person name="Lee Y."/>
            <person name="Jeon C.O."/>
        </authorList>
    </citation>
    <scope>NUCLEOTIDE SEQUENCE [LARGE SCALE GENOMIC DNA]</scope>
    <source>
        <strain evidence="2 3">HR-BB</strain>
    </source>
</reference>
<dbReference type="Pfam" id="PF07110">
    <property type="entry name" value="EthD"/>
    <property type="match status" value="1"/>
</dbReference>
<evidence type="ECO:0000313" key="2">
    <source>
        <dbReference type="EMBL" id="PPE75707.1"/>
    </source>
</evidence>
<protein>
    <recommendedName>
        <fullName evidence="1">EthD domain-containing protein</fullName>
    </recommendedName>
</protein>
<comment type="caution">
    <text evidence="2">The sequence shown here is derived from an EMBL/GenBank/DDBJ whole genome shotgun (WGS) entry which is preliminary data.</text>
</comment>
<dbReference type="GO" id="GO:0016491">
    <property type="term" value="F:oxidoreductase activity"/>
    <property type="evidence" value="ECO:0007669"/>
    <property type="project" value="InterPro"/>
</dbReference>
<accession>A0A2S5TL81</accession>
<dbReference type="AlphaFoldDB" id="A0A2S5TL81"/>
<gene>
    <name evidence="2" type="ORF">C3942_02100</name>
</gene>
<feature type="domain" description="EthD" evidence="1">
    <location>
        <begin position="132"/>
        <end position="219"/>
    </location>
</feature>
<name>A0A2S5TL81_9GAMM</name>
<dbReference type="SUPFAM" id="SSF54909">
    <property type="entry name" value="Dimeric alpha+beta barrel"/>
    <property type="match status" value="1"/>
</dbReference>
<dbReference type="EMBL" id="PSNW01000001">
    <property type="protein sequence ID" value="PPE75707.1"/>
    <property type="molecule type" value="Genomic_DNA"/>
</dbReference>
<evidence type="ECO:0000259" key="1">
    <source>
        <dbReference type="Pfam" id="PF07110"/>
    </source>
</evidence>
<organism evidence="2 3">
    <name type="scientific">Solimonas fluminis</name>
    <dbReference type="NCBI Taxonomy" id="2086571"/>
    <lineage>
        <taxon>Bacteria</taxon>
        <taxon>Pseudomonadati</taxon>
        <taxon>Pseudomonadota</taxon>
        <taxon>Gammaproteobacteria</taxon>
        <taxon>Nevskiales</taxon>
        <taxon>Nevskiaceae</taxon>
        <taxon>Solimonas</taxon>
    </lineage>
</organism>
<dbReference type="RefSeq" id="WP_104228672.1">
    <property type="nucleotide sequence ID" value="NZ_PSNW01000001.1"/>
</dbReference>